<name>D8MBG7_BLAHO</name>
<evidence type="ECO:0000256" key="8">
    <source>
        <dbReference type="PIRNR" id="PIRNR038994"/>
    </source>
</evidence>
<dbReference type="GO" id="GO:0019262">
    <property type="term" value="P:N-acetylneuraminate catabolic process"/>
    <property type="evidence" value="ECO:0007669"/>
    <property type="project" value="UniProtKB-ARBA"/>
</dbReference>
<dbReference type="Gene3D" id="3.20.20.140">
    <property type="entry name" value="Metal-dependent hydrolases"/>
    <property type="match status" value="1"/>
</dbReference>
<feature type="binding site" evidence="11">
    <location>
        <position position="241"/>
    </location>
    <ligand>
        <name>Zn(2+)</name>
        <dbReference type="ChEBI" id="CHEBI:29105"/>
    </ligand>
</feature>
<keyword evidence="5 8" id="KW-0378">Hydrolase</keyword>
<dbReference type="GO" id="GO:0046872">
    <property type="term" value="F:metal ion binding"/>
    <property type="evidence" value="ECO:0007669"/>
    <property type="project" value="UniProtKB-KW"/>
</dbReference>
<dbReference type="Pfam" id="PF01979">
    <property type="entry name" value="Amidohydro_1"/>
    <property type="match status" value="1"/>
</dbReference>
<gene>
    <name evidence="13" type="ORF">GSBLH_T00005012001</name>
</gene>
<feature type="active site" description="Proton donor/acceptor" evidence="9">
    <location>
        <position position="300"/>
    </location>
</feature>
<feature type="domain" description="Amidohydrolase-related" evidence="12">
    <location>
        <begin position="72"/>
        <end position="407"/>
    </location>
</feature>
<proteinExistence type="inferred from homology"/>
<feature type="binding site" evidence="10">
    <location>
        <position position="252"/>
    </location>
    <ligand>
        <name>substrate</name>
    </ligand>
</feature>
<dbReference type="GO" id="GO:0008448">
    <property type="term" value="F:N-acetylglucosamine-6-phosphate deacetylase activity"/>
    <property type="evidence" value="ECO:0007669"/>
    <property type="project" value="UniProtKB-UniRule"/>
</dbReference>
<dbReference type="NCBIfam" id="TIGR00221">
    <property type="entry name" value="nagA"/>
    <property type="match status" value="1"/>
</dbReference>
<comment type="catalytic activity">
    <reaction evidence="7 8">
        <text>N-acetyl-D-glucosamine 6-phosphate + H2O = D-glucosamine 6-phosphate + acetate</text>
        <dbReference type="Rhea" id="RHEA:22936"/>
        <dbReference type="ChEBI" id="CHEBI:15377"/>
        <dbReference type="ChEBI" id="CHEBI:30089"/>
        <dbReference type="ChEBI" id="CHEBI:57513"/>
        <dbReference type="ChEBI" id="CHEBI:58725"/>
        <dbReference type="EC" id="3.5.1.25"/>
    </reaction>
</comment>
<dbReference type="RefSeq" id="XP_012899454.1">
    <property type="nucleotide sequence ID" value="XM_013044000.1"/>
</dbReference>
<keyword evidence="4 11" id="KW-0479">Metal-binding</keyword>
<dbReference type="SUPFAM" id="SSF51338">
    <property type="entry name" value="Composite domain of metallo-dependent hydrolases"/>
    <property type="match status" value="1"/>
</dbReference>
<feature type="binding site" evidence="11">
    <location>
        <position position="153"/>
    </location>
    <ligand>
        <name>Zn(2+)</name>
        <dbReference type="ChEBI" id="CHEBI:29105"/>
    </ligand>
</feature>
<keyword evidence="14" id="KW-1185">Reference proteome</keyword>
<evidence type="ECO:0000256" key="2">
    <source>
        <dbReference type="ARBA" id="ARBA00011899"/>
    </source>
</evidence>
<keyword evidence="6 8" id="KW-0119">Carbohydrate metabolism</keyword>
<dbReference type="InParanoid" id="D8MBG7"/>
<dbReference type="FunFam" id="3.20.20.140:FF:000023">
    <property type="entry name" value="N-acetylglucosamine-6-phosphate deacetylase"/>
    <property type="match status" value="1"/>
</dbReference>
<dbReference type="PANTHER" id="PTHR11113:SF14">
    <property type="entry name" value="N-ACETYLGLUCOSAMINE-6-PHOSPHATE DEACETYLASE"/>
    <property type="match status" value="1"/>
</dbReference>
<feature type="binding site" evidence="10">
    <location>
        <begin position="244"/>
        <end position="245"/>
    </location>
    <ligand>
        <name>substrate</name>
    </ligand>
</feature>
<evidence type="ECO:0000256" key="4">
    <source>
        <dbReference type="ARBA" id="ARBA00022723"/>
    </source>
</evidence>
<dbReference type="CDD" id="cd00854">
    <property type="entry name" value="NagA"/>
    <property type="match status" value="1"/>
</dbReference>
<evidence type="ECO:0000256" key="9">
    <source>
        <dbReference type="PIRSR" id="PIRSR038994-1"/>
    </source>
</evidence>
<feature type="binding site" evidence="11">
    <location>
        <position position="220"/>
    </location>
    <ligand>
        <name>Zn(2+)</name>
        <dbReference type="ChEBI" id="CHEBI:29105"/>
    </ligand>
</feature>
<feature type="binding site" evidence="10">
    <location>
        <position position="278"/>
    </location>
    <ligand>
        <name>substrate</name>
    </ligand>
</feature>
<comment type="cofactor">
    <cofactor evidence="11">
        <name>a divalent metal cation</name>
        <dbReference type="ChEBI" id="CHEBI:60240"/>
    </cofactor>
    <text evidence="11">Binds 1 divalent metal cation per subunit.</text>
</comment>
<dbReference type="PIRSF" id="PIRSF038994">
    <property type="entry name" value="NagA"/>
    <property type="match status" value="1"/>
</dbReference>
<evidence type="ECO:0000256" key="7">
    <source>
        <dbReference type="ARBA" id="ARBA00047647"/>
    </source>
</evidence>
<comment type="similarity">
    <text evidence="1 8">Belongs to the metallo-dependent hydrolases superfamily. NagA family.</text>
</comment>
<dbReference type="Proteomes" id="UP000008312">
    <property type="component" value="Unassembled WGS sequence"/>
</dbReference>
<evidence type="ECO:0000313" key="14">
    <source>
        <dbReference type="Proteomes" id="UP000008312"/>
    </source>
</evidence>
<evidence type="ECO:0000256" key="5">
    <source>
        <dbReference type="ARBA" id="ARBA00022801"/>
    </source>
</evidence>
<feature type="binding site" evidence="10">
    <location>
        <position position="164"/>
    </location>
    <ligand>
        <name>substrate</name>
    </ligand>
</feature>
<dbReference type="GO" id="GO:0106279">
    <property type="term" value="P:negative regulation of UDP-N-acetylglucosamine biosynthetic process"/>
    <property type="evidence" value="ECO:0007669"/>
    <property type="project" value="UniProtKB-ARBA"/>
</dbReference>
<dbReference type="GeneID" id="24921995"/>
<evidence type="ECO:0000256" key="11">
    <source>
        <dbReference type="PIRSR" id="PIRSR038994-3"/>
    </source>
</evidence>
<evidence type="ECO:0000256" key="6">
    <source>
        <dbReference type="ARBA" id="ARBA00023277"/>
    </source>
</evidence>
<dbReference type="InterPro" id="IPR003764">
    <property type="entry name" value="GlcNAc_6-P_deAcase"/>
</dbReference>
<evidence type="ECO:0000256" key="1">
    <source>
        <dbReference type="ARBA" id="ARBA00010716"/>
    </source>
</evidence>
<evidence type="ECO:0000259" key="12">
    <source>
        <dbReference type="Pfam" id="PF01979"/>
    </source>
</evidence>
<dbReference type="GO" id="GO:0006046">
    <property type="term" value="P:N-acetylglucosamine catabolic process"/>
    <property type="evidence" value="ECO:0007669"/>
    <property type="project" value="TreeGrafter"/>
</dbReference>
<dbReference type="EMBL" id="FN668691">
    <property type="protein sequence ID" value="CBK25406.2"/>
    <property type="molecule type" value="Genomic_DNA"/>
</dbReference>
<organism evidence="13">
    <name type="scientific">Blastocystis hominis</name>
    <dbReference type="NCBI Taxonomy" id="12968"/>
    <lineage>
        <taxon>Eukaryota</taxon>
        <taxon>Sar</taxon>
        <taxon>Stramenopiles</taxon>
        <taxon>Bigyra</taxon>
        <taxon>Opalozoa</taxon>
        <taxon>Opalinata</taxon>
        <taxon>Blastocystidae</taxon>
        <taxon>Blastocystis</taxon>
    </lineage>
</organism>
<dbReference type="InterPro" id="IPR006680">
    <property type="entry name" value="Amidohydro-rel"/>
</dbReference>
<protein>
    <recommendedName>
        <fullName evidence="3 8">N-acetylglucosamine-6-phosphate deacetylase</fullName>
        <ecNumber evidence="2 8">3.5.1.25</ecNumber>
    </recommendedName>
</protein>
<dbReference type="InterPro" id="IPR032466">
    <property type="entry name" value="Metal_Hydrolase"/>
</dbReference>
<evidence type="ECO:0000256" key="10">
    <source>
        <dbReference type="PIRSR" id="PIRSR038994-2"/>
    </source>
</evidence>
<accession>D8MBG7</accession>
<evidence type="ECO:0000256" key="3">
    <source>
        <dbReference type="ARBA" id="ARBA00018029"/>
    </source>
</evidence>
<dbReference type="Gene3D" id="2.30.40.10">
    <property type="entry name" value="Urease, subunit C, domain 1"/>
    <property type="match status" value="1"/>
</dbReference>
<dbReference type="AlphaFoldDB" id="D8MBG7"/>
<evidence type="ECO:0000313" key="13">
    <source>
        <dbReference type="EMBL" id="CBK25406.2"/>
    </source>
</evidence>
<dbReference type="OrthoDB" id="10264777at2759"/>
<dbReference type="InterPro" id="IPR011059">
    <property type="entry name" value="Metal-dep_hydrolase_composite"/>
</dbReference>
<dbReference type="OMA" id="PCRKGAH"/>
<reference evidence="13" key="1">
    <citation type="submission" date="2010-02" db="EMBL/GenBank/DDBJ databases">
        <title>Sequencing and annotation of the Blastocystis hominis genome.</title>
        <authorList>
            <person name="Wincker P."/>
        </authorList>
    </citation>
    <scope>NUCLEOTIDE SEQUENCE</scope>
    <source>
        <strain evidence="13">Singapore isolate B</strain>
    </source>
</reference>
<sequence length="416" mass="45488">MNQSSIHSFNHTSKKDRIIRITNGRIFRNGKIELGDLWVRNGKILDPQSYFYSRMNSSEVYADEVINARNRIVCPGFIDIQINGAFGYDFSDPSITKEQINHVCRNLLSSGCTAICPTIITSAFDTYHRNLQLFAYREASVEEGCAILGAHCEGPFISPQRSGAHPPEYVRAPVKGAESVQECYGDTSNIKIVTMAPELEGALAATNYLVQQGITVSMGHTAAHINQAIDGVGAGASLMTHLFNAMTPFHHRDPGMIGVLGMPTDESPYYSIIVDGIHSHPFAVRFAWKANGSHCVLITDAMAAAGLPDGHYKLGKQNVVVADDRAVLEENHDTLAGSIVHIDACVRNYVKFTGCSREEALRNATSNPAHVIHMDHKKGALEANMDADFLFLDDDLNVLATFVGGELAWNKEGVQI</sequence>
<feature type="binding site" evidence="10">
    <location>
        <begin position="335"/>
        <end position="337"/>
    </location>
    <ligand>
        <name>substrate</name>
    </ligand>
</feature>
<dbReference type="EC" id="3.5.1.25" evidence="2 8"/>
<dbReference type="SUPFAM" id="SSF51556">
    <property type="entry name" value="Metallo-dependent hydrolases"/>
    <property type="match status" value="1"/>
</dbReference>
<dbReference type="PANTHER" id="PTHR11113">
    <property type="entry name" value="N-ACETYLGLUCOSAMINE-6-PHOSPHATE DEACETYLASE"/>
    <property type="match status" value="1"/>
</dbReference>